<evidence type="ECO:0000313" key="2">
    <source>
        <dbReference type="Proteomes" id="UP000555103"/>
    </source>
</evidence>
<evidence type="ECO:0000313" key="1">
    <source>
        <dbReference type="EMBL" id="MBB4036199.1"/>
    </source>
</evidence>
<dbReference type="Proteomes" id="UP000555103">
    <property type="component" value="Unassembled WGS sequence"/>
</dbReference>
<accession>A0A840CNE9</accession>
<keyword evidence="2" id="KW-1185">Reference proteome</keyword>
<dbReference type="InterPro" id="IPR009351">
    <property type="entry name" value="AlkZ-like"/>
</dbReference>
<name>A0A840CNE9_9BACT</name>
<dbReference type="RefSeq" id="WP_183307101.1">
    <property type="nucleotide sequence ID" value="NZ_JACIEP010000006.1"/>
</dbReference>
<dbReference type="Pfam" id="PF06224">
    <property type="entry name" value="AlkZ-like"/>
    <property type="match status" value="1"/>
</dbReference>
<sequence>MDTAELLNIRLYNQLLSVHNIQTPGEIVAWMGAMQSQALDMAKWAIGVRLENKHVSDIEEALNTGQIIRTHILRPTWHFISAEDIHWMFNLSNPRLKPIYRSYAKTYNADEPLIYRTIPILEKALMDGKHLTKQEIGNALLEQDVVLDDNHLKSLLSYAEMEGILVNGRINGNKQTFTLLEEWVPGKKTLSKEEALERLARKYFTSHGPATIHDFIWWSGLSITECKLAVRLIETDFVCETINGRDFWMKNDIKVPPVDKNSTLLLPPFDEFVVSYKDRSEIITDTHYGKVMTKNGLFSPTIMLNGEIIGSWKKTMQKGSAKTTLSFFQKTQKKILQLFDPEIKRLENFYSSR</sequence>
<dbReference type="EMBL" id="JACIEP010000006">
    <property type="protein sequence ID" value="MBB4036199.1"/>
    <property type="molecule type" value="Genomic_DNA"/>
</dbReference>
<reference evidence="1 2" key="1">
    <citation type="submission" date="2020-08" db="EMBL/GenBank/DDBJ databases">
        <title>Genomic Encyclopedia of Type Strains, Phase IV (KMG-IV): sequencing the most valuable type-strain genomes for metagenomic binning, comparative biology and taxonomic classification.</title>
        <authorList>
            <person name="Goeker M."/>
        </authorList>
    </citation>
    <scope>NUCLEOTIDE SEQUENCE [LARGE SCALE GENOMIC DNA]</scope>
    <source>
        <strain evidence="1 2">DSM 104969</strain>
    </source>
</reference>
<gene>
    <name evidence="1" type="ORF">GGR21_002100</name>
</gene>
<comment type="caution">
    <text evidence="1">The sequence shown here is derived from an EMBL/GenBank/DDBJ whole genome shotgun (WGS) entry which is preliminary data.</text>
</comment>
<protein>
    <recommendedName>
        <fullName evidence="3">Winged helix DNA-binding domain-containing protein</fullName>
    </recommendedName>
</protein>
<proteinExistence type="predicted"/>
<dbReference type="AlphaFoldDB" id="A0A840CNE9"/>
<evidence type="ECO:0008006" key="3">
    <source>
        <dbReference type="Google" id="ProtNLM"/>
    </source>
</evidence>
<dbReference type="PANTHER" id="PTHR38479">
    <property type="entry name" value="LMO0824 PROTEIN"/>
    <property type="match status" value="1"/>
</dbReference>
<dbReference type="PANTHER" id="PTHR38479:SF2">
    <property type="entry name" value="WINGED HELIX DNA-BINDING DOMAIN-CONTAINING PROTEIN"/>
    <property type="match status" value="1"/>
</dbReference>
<organism evidence="1 2">
    <name type="scientific">Dysgonomonas hofstadii</name>
    <dbReference type="NCBI Taxonomy" id="637886"/>
    <lineage>
        <taxon>Bacteria</taxon>
        <taxon>Pseudomonadati</taxon>
        <taxon>Bacteroidota</taxon>
        <taxon>Bacteroidia</taxon>
        <taxon>Bacteroidales</taxon>
        <taxon>Dysgonomonadaceae</taxon>
        <taxon>Dysgonomonas</taxon>
    </lineage>
</organism>